<sequence length="233" mass="25694">MNSTTGAFNESGLIENMALKAGSFYVGYPTPGSWISKNIQRAQDYLVNKTRLGIPAIVQSEVFTDFCWSMLRSSTLRLDTLVLGILNSSRKWLTLLLRKLRLLVSARYLRQSLTSPGNCDMEGWMPAFKRPIVDAGAWSIMSAYHSYDGMPSVSDAYTLTEILRGEWGHKYWVTSDAGATDRVCTYFKMCQGNPIDSDAVTLEVLPAGTDVEMGGASLLEEPQLDPPDGVNSS</sequence>
<dbReference type="GeneID" id="27674023"/>
<dbReference type="VEuPathDB" id="FungiDB:PEXP_011790"/>
<dbReference type="InterPro" id="IPR036962">
    <property type="entry name" value="Glyco_hydro_3_N_sf"/>
</dbReference>
<comment type="caution">
    <text evidence="6">The sequence shown here is derived from an EMBL/GenBank/DDBJ whole genome shotgun (WGS) entry which is preliminary data.</text>
</comment>
<dbReference type="InterPro" id="IPR001764">
    <property type="entry name" value="Glyco_hydro_3_N"/>
</dbReference>
<dbReference type="SUPFAM" id="SSF51445">
    <property type="entry name" value="(Trans)glycosidases"/>
    <property type="match status" value="1"/>
</dbReference>
<reference evidence="6 7" key="1">
    <citation type="journal article" date="2015" name="Mol. Plant Microbe Interact.">
        <title>Genome, transcriptome, and functional analyses of Penicillium expansum provide new insights into secondary metabolism and pathogenicity.</title>
        <authorList>
            <person name="Ballester A.R."/>
            <person name="Marcet-Houben M."/>
            <person name="Levin E."/>
            <person name="Sela N."/>
            <person name="Selma-Lazaro C."/>
            <person name="Carmona L."/>
            <person name="Wisniewski M."/>
            <person name="Droby S."/>
            <person name="Gonzalez-Candelas L."/>
            <person name="Gabaldon T."/>
        </authorList>
    </citation>
    <scope>NUCLEOTIDE SEQUENCE [LARGE SCALE GENOMIC DNA]</scope>
    <source>
        <strain evidence="6 7">MD-8</strain>
    </source>
</reference>
<dbReference type="Pfam" id="PF00933">
    <property type="entry name" value="Glyco_hydro_3"/>
    <property type="match status" value="1"/>
</dbReference>
<organism evidence="6 7">
    <name type="scientific">Penicillium expansum</name>
    <name type="common">Blue mold rot fungus</name>
    <dbReference type="NCBI Taxonomy" id="27334"/>
    <lineage>
        <taxon>Eukaryota</taxon>
        <taxon>Fungi</taxon>
        <taxon>Dikarya</taxon>
        <taxon>Ascomycota</taxon>
        <taxon>Pezizomycotina</taxon>
        <taxon>Eurotiomycetes</taxon>
        <taxon>Eurotiomycetidae</taxon>
        <taxon>Eurotiales</taxon>
        <taxon>Aspergillaceae</taxon>
        <taxon>Penicillium</taxon>
    </lineage>
</organism>
<evidence type="ECO:0000256" key="4">
    <source>
        <dbReference type="ARBA" id="ARBA00023277"/>
    </source>
</evidence>
<keyword evidence="7" id="KW-1185">Reference proteome</keyword>
<dbReference type="GO" id="GO:0008422">
    <property type="term" value="F:beta-glucosidase activity"/>
    <property type="evidence" value="ECO:0007669"/>
    <property type="project" value="TreeGrafter"/>
</dbReference>
<comment type="similarity">
    <text evidence="1">Belongs to the glycosyl hydrolase 3 family.</text>
</comment>
<dbReference type="PANTHER" id="PTHR30620:SF117">
    <property type="entry name" value="BETA-1,4-XYLOSIDASE (EUROFUNG)"/>
    <property type="match status" value="1"/>
</dbReference>
<evidence type="ECO:0000256" key="1">
    <source>
        <dbReference type="ARBA" id="ARBA00005336"/>
    </source>
</evidence>
<evidence type="ECO:0000256" key="3">
    <source>
        <dbReference type="ARBA" id="ARBA00023180"/>
    </source>
</evidence>
<accession>A0A0A2K366</accession>
<dbReference type="InterPro" id="IPR017853">
    <property type="entry name" value="GH"/>
</dbReference>
<dbReference type="Gene3D" id="3.20.20.300">
    <property type="entry name" value="Glycoside hydrolase, family 3, N-terminal domain"/>
    <property type="match status" value="1"/>
</dbReference>
<dbReference type="HOGENOM" id="CLU_1190242_0_0_1"/>
<protein>
    <submittedName>
        <fullName evidence="6">Glycoside hydrolase, superfamily</fullName>
    </submittedName>
</protein>
<keyword evidence="4" id="KW-0119">Carbohydrate metabolism</keyword>
<evidence type="ECO:0000313" key="7">
    <source>
        <dbReference type="Proteomes" id="UP000030143"/>
    </source>
</evidence>
<dbReference type="GO" id="GO:0009251">
    <property type="term" value="P:glucan catabolic process"/>
    <property type="evidence" value="ECO:0007669"/>
    <property type="project" value="TreeGrafter"/>
</dbReference>
<dbReference type="PANTHER" id="PTHR30620">
    <property type="entry name" value="PERIPLASMIC BETA-GLUCOSIDASE-RELATED"/>
    <property type="match status" value="1"/>
</dbReference>
<evidence type="ECO:0000259" key="5">
    <source>
        <dbReference type="Pfam" id="PF00933"/>
    </source>
</evidence>
<gene>
    <name evidence="6" type="ORF">PEX2_013270</name>
</gene>
<dbReference type="AlphaFoldDB" id="A0A0A2K366"/>
<keyword evidence="2 6" id="KW-0378">Hydrolase</keyword>
<dbReference type="Proteomes" id="UP000030143">
    <property type="component" value="Unassembled WGS sequence"/>
</dbReference>
<dbReference type="InterPro" id="IPR051915">
    <property type="entry name" value="Cellulose_Degrad_GH3"/>
</dbReference>
<name>A0A0A2K366_PENEN</name>
<evidence type="ECO:0000313" key="6">
    <source>
        <dbReference type="EMBL" id="KGO62114.1"/>
    </source>
</evidence>
<keyword evidence="3" id="KW-0325">Glycoprotein</keyword>
<dbReference type="STRING" id="27334.A0A0A2K366"/>
<dbReference type="RefSeq" id="XP_016602758.1">
    <property type="nucleotide sequence ID" value="XM_016738604.1"/>
</dbReference>
<feature type="domain" description="Glycoside hydrolase family 3 N-terminal" evidence="5">
    <location>
        <begin position="125"/>
        <end position="213"/>
    </location>
</feature>
<evidence type="ECO:0000256" key="2">
    <source>
        <dbReference type="ARBA" id="ARBA00022801"/>
    </source>
</evidence>
<dbReference type="EMBL" id="JQFZ01000025">
    <property type="protein sequence ID" value="KGO62114.1"/>
    <property type="molecule type" value="Genomic_DNA"/>
</dbReference>
<proteinExistence type="inferred from homology"/>